<reference evidence="1 2" key="1">
    <citation type="journal article" date="2022" name="Genome Biol. Evol.">
        <title>The Spruce Budworm Genome: Reconstructing the Evolutionary History of Antifreeze Proteins.</title>
        <authorList>
            <person name="Beliveau C."/>
            <person name="Gagne P."/>
            <person name="Picq S."/>
            <person name="Vernygora O."/>
            <person name="Keeling C.I."/>
            <person name="Pinkney K."/>
            <person name="Doucet D."/>
            <person name="Wen F."/>
            <person name="Johnston J.S."/>
            <person name="Maaroufi H."/>
            <person name="Boyle B."/>
            <person name="Laroche J."/>
            <person name="Dewar K."/>
            <person name="Juretic N."/>
            <person name="Blackburn G."/>
            <person name="Nisole A."/>
            <person name="Brunet B."/>
            <person name="Brandao M."/>
            <person name="Lumley L."/>
            <person name="Duan J."/>
            <person name="Quan G."/>
            <person name="Lucarotti C.J."/>
            <person name="Roe A.D."/>
            <person name="Sperling F.A.H."/>
            <person name="Levesque R.C."/>
            <person name="Cusson M."/>
        </authorList>
    </citation>
    <scope>NUCLEOTIDE SEQUENCE [LARGE SCALE GENOMIC DNA]</scope>
    <source>
        <strain evidence="1">Glfc:IPQL:Cfum</strain>
    </source>
</reference>
<keyword evidence="2" id="KW-1185">Reference proteome</keyword>
<proteinExistence type="predicted"/>
<name>A0ACC0KSW9_CHOFU</name>
<sequence length="131" mass="14722">MEKSVVWALHGGGETFRGEIAMRRMMERSNERFFLSRLPERISLEEERVMLCAFSGNLRATMDMLRESRRPSLRVRSDMDPLSPRLRPSGALLSSTSSPAPAIALSRITTVNPSTTFTYLTISPTVTTQNT</sequence>
<organism evidence="1 2">
    <name type="scientific">Choristoneura fumiferana</name>
    <name type="common">Spruce budworm moth</name>
    <name type="synonym">Archips fumiferana</name>
    <dbReference type="NCBI Taxonomy" id="7141"/>
    <lineage>
        <taxon>Eukaryota</taxon>
        <taxon>Metazoa</taxon>
        <taxon>Ecdysozoa</taxon>
        <taxon>Arthropoda</taxon>
        <taxon>Hexapoda</taxon>
        <taxon>Insecta</taxon>
        <taxon>Pterygota</taxon>
        <taxon>Neoptera</taxon>
        <taxon>Endopterygota</taxon>
        <taxon>Lepidoptera</taxon>
        <taxon>Glossata</taxon>
        <taxon>Ditrysia</taxon>
        <taxon>Tortricoidea</taxon>
        <taxon>Tortricidae</taxon>
        <taxon>Tortricinae</taxon>
        <taxon>Choristoneura</taxon>
    </lineage>
</organism>
<protein>
    <submittedName>
        <fullName evidence="1">Uncharacterized protein</fullName>
    </submittedName>
</protein>
<comment type="caution">
    <text evidence="1">The sequence shown here is derived from an EMBL/GenBank/DDBJ whole genome shotgun (WGS) entry which is preliminary data.</text>
</comment>
<dbReference type="Proteomes" id="UP001064048">
    <property type="component" value="Chromosome 23"/>
</dbReference>
<dbReference type="EMBL" id="CM046123">
    <property type="protein sequence ID" value="KAI8439405.1"/>
    <property type="molecule type" value="Genomic_DNA"/>
</dbReference>
<gene>
    <name evidence="1" type="ORF">MSG28_013208</name>
</gene>
<evidence type="ECO:0000313" key="2">
    <source>
        <dbReference type="Proteomes" id="UP001064048"/>
    </source>
</evidence>
<accession>A0ACC0KSW9</accession>
<evidence type="ECO:0000313" key="1">
    <source>
        <dbReference type="EMBL" id="KAI8439405.1"/>
    </source>
</evidence>